<protein>
    <recommendedName>
        <fullName evidence="4">Calcipressin</fullName>
    </recommendedName>
</protein>
<dbReference type="InterPro" id="IPR035979">
    <property type="entry name" value="RBD_domain_sf"/>
</dbReference>
<evidence type="ECO:0000313" key="3">
    <source>
        <dbReference type="Proteomes" id="UP000009022"/>
    </source>
</evidence>
<dbReference type="OMA" id="RIMQTRC"/>
<dbReference type="GO" id="GO:0005737">
    <property type="term" value="C:cytoplasm"/>
    <property type="evidence" value="ECO:0000318"/>
    <property type="project" value="GO_Central"/>
</dbReference>
<dbReference type="GeneID" id="6759606"/>
<feature type="non-terminal residue" evidence="2">
    <location>
        <position position="1"/>
    </location>
</feature>
<dbReference type="FunCoup" id="B3SDR8">
    <property type="interactions" value="1202"/>
</dbReference>
<dbReference type="PANTHER" id="PTHR10300">
    <property type="entry name" value="CALCIPRESSIN"/>
    <property type="match status" value="1"/>
</dbReference>
<reference evidence="2 3" key="1">
    <citation type="journal article" date="2008" name="Nature">
        <title>The Trichoplax genome and the nature of placozoans.</title>
        <authorList>
            <person name="Srivastava M."/>
            <person name="Begovic E."/>
            <person name="Chapman J."/>
            <person name="Putnam N.H."/>
            <person name="Hellsten U."/>
            <person name="Kawashima T."/>
            <person name="Kuo A."/>
            <person name="Mitros T."/>
            <person name="Salamov A."/>
            <person name="Carpenter M.L."/>
            <person name="Signorovitch A.Y."/>
            <person name="Moreno M.A."/>
            <person name="Kamm K."/>
            <person name="Grimwood J."/>
            <person name="Schmutz J."/>
            <person name="Shapiro H."/>
            <person name="Grigoriev I.V."/>
            <person name="Buss L.W."/>
            <person name="Schierwater B."/>
            <person name="Dellaporta S.L."/>
            <person name="Rokhsar D.S."/>
        </authorList>
    </citation>
    <scope>NUCLEOTIDE SEQUENCE [LARGE SCALE GENOMIC DNA]</scope>
    <source>
        <strain evidence="2 3">Grell-BS-1999</strain>
    </source>
</reference>
<dbReference type="GO" id="GO:0008597">
    <property type="term" value="F:calcium-dependent protein serine/threonine phosphatase regulator activity"/>
    <property type="evidence" value="ECO:0000318"/>
    <property type="project" value="GO_Central"/>
</dbReference>
<dbReference type="Gene3D" id="3.30.70.330">
    <property type="match status" value="1"/>
</dbReference>
<feature type="non-terminal residue" evidence="2">
    <location>
        <position position="139"/>
    </location>
</feature>
<evidence type="ECO:0000256" key="1">
    <source>
        <dbReference type="ARBA" id="ARBA00008209"/>
    </source>
</evidence>
<organism evidence="2 3">
    <name type="scientific">Trichoplax adhaerens</name>
    <name type="common">Trichoplax reptans</name>
    <dbReference type="NCBI Taxonomy" id="10228"/>
    <lineage>
        <taxon>Eukaryota</taxon>
        <taxon>Metazoa</taxon>
        <taxon>Placozoa</taxon>
        <taxon>Uniplacotomia</taxon>
        <taxon>Trichoplacea</taxon>
        <taxon>Trichoplacidae</taxon>
        <taxon>Trichoplax</taxon>
    </lineage>
</organism>
<dbReference type="GO" id="GO:0019722">
    <property type="term" value="P:calcium-mediated signaling"/>
    <property type="evidence" value="ECO:0000318"/>
    <property type="project" value="GO_Central"/>
</dbReference>
<dbReference type="eggNOG" id="KOG4019">
    <property type="taxonomic scope" value="Eukaryota"/>
</dbReference>
<dbReference type="HOGENOM" id="CLU_076190_2_0_1"/>
<dbReference type="RefSeq" id="XP_002118394.1">
    <property type="nucleotide sequence ID" value="XM_002118358.1"/>
</dbReference>
<dbReference type="Proteomes" id="UP000009022">
    <property type="component" value="Unassembled WGS sequence"/>
</dbReference>
<dbReference type="GO" id="GO:0003676">
    <property type="term" value="F:nucleic acid binding"/>
    <property type="evidence" value="ECO:0007669"/>
    <property type="project" value="InterPro"/>
</dbReference>
<dbReference type="InParanoid" id="B3SDR8"/>
<evidence type="ECO:0008006" key="4">
    <source>
        <dbReference type="Google" id="ProtNLM"/>
    </source>
</evidence>
<proteinExistence type="inferred from homology"/>
<keyword evidence="3" id="KW-1185">Reference proteome</keyword>
<dbReference type="KEGG" id="tad:TRIADDRAFT_7055"/>
<sequence length="139" mass="16021">IQREFEQLFRTVDNNIRFNYLKNFKKVRVTFENRNNAEIAQAKLHQIPFHGEPIKVILIQVPKVSDEDRYLRPPTPTKQYLLSPPTSPPIDWEPITESAPHVDYQLLTAVTELAPGEEHELHKGTATTPSVIVFCCEDD</sequence>
<dbReference type="OrthoDB" id="17212at2759"/>
<dbReference type="GO" id="GO:0005634">
    <property type="term" value="C:nucleus"/>
    <property type="evidence" value="ECO:0000318"/>
    <property type="project" value="GO_Central"/>
</dbReference>
<dbReference type="PANTHER" id="PTHR10300:SF14">
    <property type="entry name" value="PROTEIN SARAH"/>
    <property type="match status" value="1"/>
</dbReference>
<gene>
    <name evidence="2" type="ORF">TRIADDRAFT_7055</name>
</gene>
<dbReference type="SUPFAM" id="SSF54928">
    <property type="entry name" value="RNA-binding domain, RBD"/>
    <property type="match status" value="1"/>
</dbReference>
<comment type="similarity">
    <text evidence="1">Belongs to the RCAN family.</text>
</comment>
<dbReference type="InterPro" id="IPR012677">
    <property type="entry name" value="Nucleotide-bd_a/b_plait_sf"/>
</dbReference>
<dbReference type="Pfam" id="PF04847">
    <property type="entry name" value="Calcipressin"/>
    <property type="match status" value="1"/>
</dbReference>
<dbReference type="EMBL" id="DS985285">
    <property type="protein sequence ID" value="EDV19133.1"/>
    <property type="molecule type" value="Genomic_DNA"/>
</dbReference>
<evidence type="ECO:0000313" key="2">
    <source>
        <dbReference type="EMBL" id="EDV19133.1"/>
    </source>
</evidence>
<dbReference type="PhylomeDB" id="B3SDR8"/>
<name>B3SDR8_TRIAD</name>
<dbReference type="InterPro" id="IPR006931">
    <property type="entry name" value="Calcipressin"/>
</dbReference>
<dbReference type="CTD" id="6759606"/>
<accession>B3SDR8</accession>
<dbReference type="STRING" id="10228.B3SDR8"/>
<dbReference type="AlphaFoldDB" id="B3SDR8"/>